<dbReference type="RefSeq" id="WP_090934054.1">
    <property type="nucleotide sequence ID" value="NZ_FOTS01000009.1"/>
</dbReference>
<keyword evidence="7 9" id="KW-0315">Glutamine amidotransferase</keyword>
<accession>A0A1I4IQY2</accession>
<name>A0A1I4IQY2_9FIRM</name>
<evidence type="ECO:0000313" key="13">
    <source>
        <dbReference type="EMBL" id="SFL56156.1"/>
    </source>
</evidence>
<feature type="active site" description="For GATase activity" evidence="9">
    <location>
        <position position="2"/>
    </location>
</feature>
<evidence type="ECO:0000256" key="3">
    <source>
        <dbReference type="ARBA" id="ARBA00012737"/>
    </source>
</evidence>
<dbReference type="EC" id="6.3.5.4" evidence="3"/>
<evidence type="ECO:0000256" key="4">
    <source>
        <dbReference type="ARBA" id="ARBA00022741"/>
    </source>
</evidence>
<dbReference type="InterPro" id="IPR051786">
    <property type="entry name" value="ASN_synthetase/amidase"/>
</dbReference>
<dbReference type="InterPro" id="IPR001962">
    <property type="entry name" value="Asn_synthase"/>
</dbReference>
<feature type="site" description="Important for beta-aspartyl-AMP intermediate formation" evidence="11">
    <location>
        <position position="378"/>
    </location>
</feature>
<dbReference type="Gene3D" id="3.40.50.620">
    <property type="entry name" value="HUPs"/>
    <property type="match status" value="1"/>
</dbReference>
<feature type="binding site" evidence="10">
    <location>
        <begin position="376"/>
        <end position="377"/>
    </location>
    <ligand>
        <name>ATP</name>
        <dbReference type="ChEBI" id="CHEBI:30616"/>
    </ligand>
</feature>
<dbReference type="InterPro" id="IPR029055">
    <property type="entry name" value="Ntn_hydrolases_N"/>
</dbReference>
<keyword evidence="5 10" id="KW-0067">ATP-binding</keyword>
<evidence type="ECO:0000256" key="1">
    <source>
        <dbReference type="ARBA" id="ARBA00005187"/>
    </source>
</evidence>
<evidence type="ECO:0000256" key="8">
    <source>
        <dbReference type="ARBA" id="ARBA00048741"/>
    </source>
</evidence>
<evidence type="ECO:0000259" key="12">
    <source>
        <dbReference type="PROSITE" id="PS51278"/>
    </source>
</evidence>
<dbReference type="Pfam" id="PF00733">
    <property type="entry name" value="Asn_synthase"/>
    <property type="match status" value="1"/>
</dbReference>
<keyword evidence="14" id="KW-1185">Reference proteome</keyword>
<feature type="domain" description="Glutamine amidotransferase type-2" evidence="12">
    <location>
        <begin position="2"/>
        <end position="216"/>
    </location>
</feature>
<dbReference type="InterPro" id="IPR017932">
    <property type="entry name" value="GATase_2_dom"/>
</dbReference>
<dbReference type="NCBIfam" id="TIGR01536">
    <property type="entry name" value="asn_synth_AEB"/>
    <property type="match status" value="1"/>
</dbReference>
<evidence type="ECO:0000256" key="6">
    <source>
        <dbReference type="ARBA" id="ARBA00022888"/>
    </source>
</evidence>
<comment type="catalytic activity">
    <reaction evidence="8">
        <text>L-aspartate + L-glutamine + ATP + H2O = L-asparagine + L-glutamate + AMP + diphosphate + H(+)</text>
        <dbReference type="Rhea" id="RHEA:12228"/>
        <dbReference type="ChEBI" id="CHEBI:15377"/>
        <dbReference type="ChEBI" id="CHEBI:15378"/>
        <dbReference type="ChEBI" id="CHEBI:29985"/>
        <dbReference type="ChEBI" id="CHEBI:29991"/>
        <dbReference type="ChEBI" id="CHEBI:30616"/>
        <dbReference type="ChEBI" id="CHEBI:33019"/>
        <dbReference type="ChEBI" id="CHEBI:58048"/>
        <dbReference type="ChEBI" id="CHEBI:58359"/>
        <dbReference type="ChEBI" id="CHEBI:456215"/>
        <dbReference type="EC" id="6.3.5.4"/>
    </reaction>
</comment>
<dbReference type="GO" id="GO:0004066">
    <property type="term" value="F:asparagine synthase (glutamine-hydrolyzing) activity"/>
    <property type="evidence" value="ECO:0007669"/>
    <property type="project" value="UniProtKB-EC"/>
</dbReference>
<dbReference type="PIRSF" id="PIRSF001589">
    <property type="entry name" value="Asn_synthetase_glu-h"/>
    <property type="match status" value="1"/>
</dbReference>
<reference evidence="14" key="1">
    <citation type="submission" date="2016-10" db="EMBL/GenBank/DDBJ databases">
        <authorList>
            <person name="Varghese N."/>
            <person name="Submissions S."/>
        </authorList>
    </citation>
    <scope>NUCLEOTIDE SEQUENCE [LARGE SCALE GENOMIC DNA]</scope>
    <source>
        <strain evidence="14">DSM 13327</strain>
    </source>
</reference>
<evidence type="ECO:0000313" key="14">
    <source>
        <dbReference type="Proteomes" id="UP000199520"/>
    </source>
</evidence>
<dbReference type="Proteomes" id="UP000199520">
    <property type="component" value="Unassembled WGS sequence"/>
</dbReference>
<dbReference type="Pfam" id="PF13537">
    <property type="entry name" value="GATase_7"/>
    <property type="match status" value="1"/>
</dbReference>
<gene>
    <name evidence="13" type="ORF">SAMN04490355_100914</name>
</gene>
<evidence type="ECO:0000256" key="7">
    <source>
        <dbReference type="ARBA" id="ARBA00022962"/>
    </source>
</evidence>
<keyword evidence="4 10" id="KW-0547">Nucleotide-binding</keyword>
<comment type="similarity">
    <text evidence="2">Belongs to the asparagine synthetase family.</text>
</comment>
<dbReference type="GO" id="GO:0006529">
    <property type="term" value="P:asparagine biosynthetic process"/>
    <property type="evidence" value="ECO:0007669"/>
    <property type="project" value="UniProtKB-KW"/>
</dbReference>
<dbReference type="EMBL" id="FOTS01000009">
    <property type="protein sequence ID" value="SFL56156.1"/>
    <property type="molecule type" value="Genomic_DNA"/>
</dbReference>
<dbReference type="OrthoDB" id="9763290at2"/>
<dbReference type="STRING" id="1123291.SAMN04490355_100914"/>
<keyword evidence="9" id="KW-0028">Amino-acid biosynthesis</keyword>
<evidence type="ECO:0000256" key="5">
    <source>
        <dbReference type="ARBA" id="ARBA00022840"/>
    </source>
</evidence>
<dbReference type="PROSITE" id="PS51278">
    <property type="entry name" value="GATASE_TYPE_2"/>
    <property type="match status" value="1"/>
</dbReference>
<evidence type="ECO:0000256" key="2">
    <source>
        <dbReference type="ARBA" id="ARBA00005752"/>
    </source>
</evidence>
<dbReference type="InterPro" id="IPR006426">
    <property type="entry name" value="Asn_synth_AEB"/>
</dbReference>
<dbReference type="PANTHER" id="PTHR43284">
    <property type="entry name" value="ASPARAGINE SYNTHETASE (GLUTAMINE-HYDROLYZING)"/>
    <property type="match status" value="1"/>
</dbReference>
<dbReference type="AlphaFoldDB" id="A0A1I4IQY2"/>
<dbReference type="PANTHER" id="PTHR43284:SF1">
    <property type="entry name" value="ASPARAGINE SYNTHETASE"/>
    <property type="match status" value="1"/>
</dbReference>
<dbReference type="CDD" id="cd01991">
    <property type="entry name" value="Asn_synthase_B_C"/>
    <property type="match status" value="1"/>
</dbReference>
<evidence type="ECO:0000256" key="10">
    <source>
        <dbReference type="PIRSR" id="PIRSR001589-2"/>
    </source>
</evidence>
<dbReference type="CDD" id="cd00712">
    <property type="entry name" value="AsnB"/>
    <property type="match status" value="1"/>
</dbReference>
<dbReference type="InterPro" id="IPR014729">
    <property type="entry name" value="Rossmann-like_a/b/a_fold"/>
</dbReference>
<dbReference type="InterPro" id="IPR033738">
    <property type="entry name" value="AsnB_N"/>
</dbReference>
<sequence>MCGIVGWIDWEKDLNQQRQVIEKMNSTLRHRGPDAEGIWLSTRAAFGHRRLSVIDPECGLQPMVYKAGDFTYAITFNGEIYNYQELQRELKTLGHTFSTQSDTEVLLHSYLEWKEDCVSHLNGIFAFGIWDDRQQHLFLARDHMGVKPLFYAQRGSAVLFGSEPKALLAHPLVKARIDKEGLVELFNVFPLHTPGFGMFHDVYEIRPGYSAIFNQSGKHMTQYWSLQSAPHTDDLQGTTEHIRDLLKDTVKRQLIADVPIVTLLSGGLDSSGLTALAAKEFQREGKQLHTYSVDFEDSKQYFVSSAIHESLDAPWVKRVSEHVGTQHHIITVDTAELLENILAPMYAHDYPAFGQIETSMYRLFKAIKQDATVALSGESADEIFGGYSWFGSEDLLQISTFPWIAAFGKIEVAQTILSWLSPEVLEKINFKEYIAQRYQEAVAEVPRLQGENALAAKQRESFYLNLTRFLPVLLDRKDRLSMAAGFEVRVPFCDYRLVEYAWNVPWEMKFVDNIEKGILRRAFADVLPEDARNRRKSGYPTSQHPDYVKGVKGLVLEILNDPNAPVQPFLNVPMIKDIVGDKTAKLTHVFNINPLERIIQINTWLKDYHVEIG</sequence>
<dbReference type="SUPFAM" id="SSF56235">
    <property type="entry name" value="N-terminal nucleophile aminohydrolases (Ntn hydrolases)"/>
    <property type="match status" value="1"/>
</dbReference>
<comment type="pathway">
    <text evidence="1">Amino-acid biosynthesis; L-asparagine biosynthesis; L-asparagine from L-aspartate (L-Gln route): step 1/1.</text>
</comment>
<organism evidence="13 14">
    <name type="scientific">Pelosinus propionicus DSM 13327</name>
    <dbReference type="NCBI Taxonomy" id="1123291"/>
    <lineage>
        <taxon>Bacteria</taxon>
        <taxon>Bacillati</taxon>
        <taxon>Bacillota</taxon>
        <taxon>Negativicutes</taxon>
        <taxon>Selenomonadales</taxon>
        <taxon>Sporomusaceae</taxon>
        <taxon>Pelosinus</taxon>
    </lineage>
</organism>
<feature type="binding site" evidence="10">
    <location>
        <position position="293"/>
    </location>
    <ligand>
        <name>ATP</name>
        <dbReference type="ChEBI" id="CHEBI:30616"/>
    </ligand>
</feature>
<feature type="binding site" evidence="10">
    <location>
        <position position="102"/>
    </location>
    <ligand>
        <name>L-glutamine</name>
        <dbReference type="ChEBI" id="CHEBI:58359"/>
    </ligand>
</feature>
<evidence type="ECO:0000256" key="9">
    <source>
        <dbReference type="PIRSR" id="PIRSR001589-1"/>
    </source>
</evidence>
<dbReference type="SUPFAM" id="SSF52402">
    <property type="entry name" value="Adenine nucleotide alpha hydrolases-like"/>
    <property type="match status" value="1"/>
</dbReference>
<keyword evidence="6 9" id="KW-0061">Asparagine biosynthesis</keyword>
<dbReference type="Gene3D" id="3.60.20.10">
    <property type="entry name" value="Glutamine Phosphoribosylpyrophosphate, subunit 1, domain 1"/>
    <property type="match status" value="1"/>
</dbReference>
<protein>
    <recommendedName>
        <fullName evidence="3">asparagine synthase (glutamine-hydrolyzing)</fullName>
        <ecNumber evidence="3">6.3.5.4</ecNumber>
    </recommendedName>
</protein>
<feature type="binding site" evidence="10">
    <location>
        <position position="263"/>
    </location>
    <ligand>
        <name>ATP</name>
        <dbReference type="ChEBI" id="CHEBI:30616"/>
    </ligand>
</feature>
<evidence type="ECO:0000256" key="11">
    <source>
        <dbReference type="PIRSR" id="PIRSR001589-3"/>
    </source>
</evidence>
<proteinExistence type="inferred from homology"/>
<dbReference type="GO" id="GO:0005524">
    <property type="term" value="F:ATP binding"/>
    <property type="evidence" value="ECO:0007669"/>
    <property type="project" value="UniProtKB-KW"/>
</dbReference>